<comment type="similarity">
    <text evidence="1">Belongs to the short-chain dehydrogenases/reductases (SDR) family.</text>
</comment>
<evidence type="ECO:0000256" key="2">
    <source>
        <dbReference type="ARBA" id="ARBA00023002"/>
    </source>
</evidence>
<dbReference type="RefSeq" id="WP_085472241.1">
    <property type="nucleotide sequence ID" value="NZ_CP038029.1"/>
</dbReference>
<sequence length="273" mass="29024">MNVLERFSLKGKVIVITGGTGVLGGSFVKAIAEAGAKLCIIGRSEEKALERVRLAESYGAEAIAVVADVMDEQSMILAKDVILRKWGTIDGLVNAAGGNIPGATIGPDQDLFDNKISDTIKAIELNLYGTIIPTLVLGEVIAKRGSGAIVNISSLTAKRPFTRVLGYTVAKHGIDGFTKWMAAELALRYSDKVRVNAIAPGVFLTEQNRSLLTKEDGSYTDRAQRIVNGTPFSRLGDPSELEGTLIYLLSDAASFISGETVFVDGGFNAWTGV</sequence>
<dbReference type="OrthoDB" id="9803333at2"/>
<dbReference type="NCBIfam" id="NF006132">
    <property type="entry name" value="PRK08277.1"/>
    <property type="match status" value="1"/>
</dbReference>
<dbReference type="InterPro" id="IPR002347">
    <property type="entry name" value="SDR_fam"/>
</dbReference>
<dbReference type="InterPro" id="IPR036291">
    <property type="entry name" value="NAD(P)-bd_dom_sf"/>
</dbReference>
<dbReference type="STRING" id="561061.SAMN05660862_1386"/>
<dbReference type="Gene3D" id="3.40.50.720">
    <property type="entry name" value="NAD(P)-binding Rossmann-like Domain"/>
    <property type="match status" value="1"/>
</dbReference>
<dbReference type="SUPFAM" id="SSF51735">
    <property type="entry name" value="NAD(P)-binding Rossmann-fold domains"/>
    <property type="match status" value="1"/>
</dbReference>
<dbReference type="EMBL" id="FXAU01000002">
    <property type="protein sequence ID" value="SMG21955.1"/>
    <property type="molecule type" value="Genomic_DNA"/>
</dbReference>
<protein>
    <submittedName>
        <fullName evidence="3">NAD(P)-dependent dehydrogenase, short-chain alcohol dehydrogenase family</fullName>
    </submittedName>
</protein>
<name>A0A1X7J3R3_9SPHI</name>
<evidence type="ECO:0000313" key="4">
    <source>
        <dbReference type="Proteomes" id="UP000192980"/>
    </source>
</evidence>
<keyword evidence="2" id="KW-0560">Oxidoreductase</keyword>
<accession>A0A1X7J3R3</accession>
<dbReference type="PANTHER" id="PTHR42760:SF115">
    <property type="entry name" value="3-OXOACYL-[ACYL-CARRIER-PROTEIN] REDUCTASE FABG"/>
    <property type="match status" value="1"/>
</dbReference>
<dbReference type="Pfam" id="PF13561">
    <property type="entry name" value="adh_short_C2"/>
    <property type="match status" value="1"/>
</dbReference>
<reference evidence="3 4" key="1">
    <citation type="submission" date="2017-04" db="EMBL/GenBank/DDBJ databases">
        <authorList>
            <person name="Afonso C.L."/>
            <person name="Miller P.J."/>
            <person name="Scott M.A."/>
            <person name="Spackman E."/>
            <person name="Goraichik I."/>
            <person name="Dimitrov K.M."/>
            <person name="Suarez D.L."/>
            <person name="Swayne D.E."/>
        </authorList>
    </citation>
    <scope>NUCLEOTIDE SEQUENCE [LARGE SCALE GENOMIC DNA]</scope>
    <source>
        <strain evidence="3 4">DSM 22418</strain>
    </source>
</reference>
<dbReference type="GO" id="GO:0016616">
    <property type="term" value="F:oxidoreductase activity, acting on the CH-OH group of donors, NAD or NADP as acceptor"/>
    <property type="evidence" value="ECO:0007669"/>
    <property type="project" value="TreeGrafter"/>
</dbReference>
<keyword evidence="4" id="KW-1185">Reference proteome</keyword>
<proteinExistence type="inferred from homology"/>
<gene>
    <name evidence="3" type="ORF">SAMN05660862_1386</name>
</gene>
<dbReference type="InterPro" id="IPR020904">
    <property type="entry name" value="Sc_DH/Rdtase_CS"/>
</dbReference>
<organism evidence="3 4">
    <name type="scientific">Sphingobacterium psychroaquaticum</name>
    <dbReference type="NCBI Taxonomy" id="561061"/>
    <lineage>
        <taxon>Bacteria</taxon>
        <taxon>Pseudomonadati</taxon>
        <taxon>Bacteroidota</taxon>
        <taxon>Sphingobacteriia</taxon>
        <taxon>Sphingobacteriales</taxon>
        <taxon>Sphingobacteriaceae</taxon>
        <taxon>Sphingobacterium</taxon>
    </lineage>
</organism>
<dbReference type="PANTHER" id="PTHR42760">
    <property type="entry name" value="SHORT-CHAIN DEHYDROGENASES/REDUCTASES FAMILY MEMBER"/>
    <property type="match status" value="1"/>
</dbReference>
<evidence type="ECO:0000256" key="1">
    <source>
        <dbReference type="ARBA" id="ARBA00006484"/>
    </source>
</evidence>
<dbReference type="PRINTS" id="PR00081">
    <property type="entry name" value="GDHRDH"/>
</dbReference>
<dbReference type="PROSITE" id="PS00061">
    <property type="entry name" value="ADH_SHORT"/>
    <property type="match status" value="1"/>
</dbReference>
<dbReference type="Proteomes" id="UP000192980">
    <property type="component" value="Unassembled WGS sequence"/>
</dbReference>
<dbReference type="AlphaFoldDB" id="A0A1X7J3R3"/>
<dbReference type="PRINTS" id="PR00080">
    <property type="entry name" value="SDRFAMILY"/>
</dbReference>
<evidence type="ECO:0000313" key="3">
    <source>
        <dbReference type="EMBL" id="SMG21955.1"/>
    </source>
</evidence>